<dbReference type="PANTHER" id="PTHR22930:SF289">
    <property type="entry name" value="DDE TNP4 DOMAIN-CONTAINING PROTEIN-RELATED"/>
    <property type="match status" value="1"/>
</dbReference>
<evidence type="ECO:0000256" key="4">
    <source>
        <dbReference type="ARBA" id="ARBA00022722"/>
    </source>
</evidence>
<proteinExistence type="inferred from homology"/>
<keyword evidence="10" id="KW-1185">Reference proteome</keyword>
<dbReference type="AlphaFoldDB" id="A0AA38IT14"/>
<evidence type="ECO:0000256" key="7">
    <source>
        <dbReference type="ARBA" id="ARBA00023242"/>
    </source>
</evidence>
<dbReference type="Proteomes" id="UP001168821">
    <property type="component" value="Unassembled WGS sequence"/>
</dbReference>
<comment type="cofactor">
    <cofactor evidence="1">
        <name>a divalent metal cation</name>
        <dbReference type="ChEBI" id="CHEBI:60240"/>
    </cofactor>
</comment>
<dbReference type="InterPro" id="IPR027806">
    <property type="entry name" value="HARBI1_dom"/>
</dbReference>
<dbReference type="GO" id="GO:0016787">
    <property type="term" value="F:hydrolase activity"/>
    <property type="evidence" value="ECO:0007669"/>
    <property type="project" value="UniProtKB-KW"/>
</dbReference>
<dbReference type="EMBL" id="JALNTZ010000002">
    <property type="protein sequence ID" value="KAJ3661645.1"/>
    <property type="molecule type" value="Genomic_DNA"/>
</dbReference>
<accession>A0AA38IT14</accession>
<keyword evidence="5" id="KW-0479">Metal-binding</keyword>
<dbReference type="Pfam" id="PF13359">
    <property type="entry name" value="DDE_Tnp_4"/>
    <property type="match status" value="1"/>
</dbReference>
<keyword evidence="6" id="KW-0378">Hydrolase</keyword>
<name>A0AA38IT14_9CUCU</name>
<evidence type="ECO:0000256" key="6">
    <source>
        <dbReference type="ARBA" id="ARBA00022801"/>
    </source>
</evidence>
<evidence type="ECO:0000256" key="3">
    <source>
        <dbReference type="ARBA" id="ARBA00006958"/>
    </source>
</evidence>
<evidence type="ECO:0000259" key="8">
    <source>
        <dbReference type="Pfam" id="PF13359"/>
    </source>
</evidence>
<organism evidence="9 10">
    <name type="scientific">Zophobas morio</name>
    <dbReference type="NCBI Taxonomy" id="2755281"/>
    <lineage>
        <taxon>Eukaryota</taxon>
        <taxon>Metazoa</taxon>
        <taxon>Ecdysozoa</taxon>
        <taxon>Arthropoda</taxon>
        <taxon>Hexapoda</taxon>
        <taxon>Insecta</taxon>
        <taxon>Pterygota</taxon>
        <taxon>Neoptera</taxon>
        <taxon>Endopterygota</taxon>
        <taxon>Coleoptera</taxon>
        <taxon>Polyphaga</taxon>
        <taxon>Cucujiformia</taxon>
        <taxon>Tenebrionidae</taxon>
        <taxon>Zophobas</taxon>
    </lineage>
</organism>
<comment type="subcellular location">
    <subcellularLocation>
        <location evidence="2">Nucleus</location>
    </subcellularLocation>
</comment>
<evidence type="ECO:0000313" key="9">
    <source>
        <dbReference type="EMBL" id="KAJ3661645.1"/>
    </source>
</evidence>
<protein>
    <recommendedName>
        <fullName evidence="8">DDE Tnp4 domain-containing protein</fullName>
    </recommendedName>
</protein>
<gene>
    <name evidence="9" type="ORF">Zmor_006033</name>
</gene>
<dbReference type="InterPro" id="IPR045249">
    <property type="entry name" value="HARBI1-like"/>
</dbReference>
<evidence type="ECO:0000256" key="5">
    <source>
        <dbReference type="ARBA" id="ARBA00022723"/>
    </source>
</evidence>
<dbReference type="PANTHER" id="PTHR22930">
    <property type="match status" value="1"/>
</dbReference>
<feature type="domain" description="DDE Tnp4" evidence="8">
    <location>
        <begin position="6"/>
        <end position="82"/>
    </location>
</feature>
<evidence type="ECO:0000256" key="1">
    <source>
        <dbReference type="ARBA" id="ARBA00001968"/>
    </source>
</evidence>
<comment type="caution">
    <text evidence="9">The sequence shown here is derived from an EMBL/GenBank/DDBJ whole genome shotgun (WGS) entry which is preliminary data.</text>
</comment>
<keyword evidence="7" id="KW-0539">Nucleus</keyword>
<dbReference type="GO" id="GO:0004518">
    <property type="term" value="F:nuclease activity"/>
    <property type="evidence" value="ECO:0007669"/>
    <property type="project" value="UniProtKB-KW"/>
</dbReference>
<reference evidence="9" key="1">
    <citation type="journal article" date="2023" name="G3 (Bethesda)">
        <title>Whole genome assemblies of Zophobas morio and Tenebrio molitor.</title>
        <authorList>
            <person name="Kaur S."/>
            <person name="Stinson S.A."/>
            <person name="diCenzo G.C."/>
        </authorList>
    </citation>
    <scope>NUCLEOTIDE SEQUENCE</scope>
    <source>
        <strain evidence="9">QUZm001</strain>
    </source>
</reference>
<evidence type="ECO:0000313" key="10">
    <source>
        <dbReference type="Proteomes" id="UP001168821"/>
    </source>
</evidence>
<comment type="similarity">
    <text evidence="3">Belongs to the HARBI1 family.</text>
</comment>
<evidence type="ECO:0000256" key="2">
    <source>
        <dbReference type="ARBA" id="ARBA00004123"/>
    </source>
</evidence>
<sequence length="118" mass="13418">MYGAGYPLGDRAYACKKYLLTPFINPRNRAEEAYNASHKGTRNTVERCFGDLKRRFPVLSMGLRLKMKTTMMTIVACAILHNQAIIFKDDWPDYHLEIEEDDGVIGGEHVEGNFAVSF</sequence>
<dbReference type="GO" id="GO:0005634">
    <property type="term" value="C:nucleus"/>
    <property type="evidence" value="ECO:0007669"/>
    <property type="project" value="UniProtKB-SubCell"/>
</dbReference>
<dbReference type="GO" id="GO:0046872">
    <property type="term" value="F:metal ion binding"/>
    <property type="evidence" value="ECO:0007669"/>
    <property type="project" value="UniProtKB-KW"/>
</dbReference>
<keyword evidence="4" id="KW-0540">Nuclease</keyword>